<name>A0A1J4JVS1_9EUKA</name>
<evidence type="ECO:0000313" key="2">
    <source>
        <dbReference type="Proteomes" id="UP000179807"/>
    </source>
</evidence>
<accession>A0A1J4JVS1</accession>
<sequence>MTTRESKWAAIIILNNRHEFVDMYPLDNSAKLMVKMKRQKRRDLGRLTGGKGISQSASKAKKKILEMFPDLNNRSNKANSHQIMNQYNNTLKSPNINQKERSNIGQKKSIINEDISMNDFHDEKSSLNRNNEMLHSPEIHCFTCDTNNQFNQCLSRQNIPKNRQQDEKLNQNYFSDKIEERNDLKHKDEKFVFDVEPHFTMFRQFLIDSQGLSENEVLDLDFGFEKTNRDEMNNMDLSSISWLLNSS</sequence>
<dbReference type="EMBL" id="MLAK01000903">
    <property type="protein sequence ID" value="OHT01630.1"/>
    <property type="molecule type" value="Genomic_DNA"/>
</dbReference>
<gene>
    <name evidence="1" type="ORF">TRFO_31500</name>
</gene>
<protein>
    <submittedName>
        <fullName evidence="1">Uncharacterized protein</fullName>
    </submittedName>
</protein>
<dbReference type="Proteomes" id="UP000179807">
    <property type="component" value="Unassembled WGS sequence"/>
</dbReference>
<dbReference type="GeneID" id="94842670"/>
<reference evidence="1" key="1">
    <citation type="submission" date="2016-10" db="EMBL/GenBank/DDBJ databases">
        <authorList>
            <person name="Benchimol M."/>
            <person name="Almeida L.G."/>
            <person name="Vasconcelos A.T."/>
            <person name="Perreira-Neves A."/>
            <person name="Rosa I.A."/>
            <person name="Tasca T."/>
            <person name="Bogo M.R."/>
            <person name="de Souza W."/>
        </authorList>
    </citation>
    <scope>NUCLEOTIDE SEQUENCE [LARGE SCALE GENOMIC DNA]</scope>
    <source>
        <strain evidence="1">K</strain>
    </source>
</reference>
<organism evidence="1 2">
    <name type="scientific">Tritrichomonas foetus</name>
    <dbReference type="NCBI Taxonomy" id="1144522"/>
    <lineage>
        <taxon>Eukaryota</taxon>
        <taxon>Metamonada</taxon>
        <taxon>Parabasalia</taxon>
        <taxon>Tritrichomonadida</taxon>
        <taxon>Tritrichomonadidae</taxon>
        <taxon>Tritrichomonas</taxon>
    </lineage>
</organism>
<comment type="caution">
    <text evidence="1">The sequence shown here is derived from an EMBL/GenBank/DDBJ whole genome shotgun (WGS) entry which is preliminary data.</text>
</comment>
<dbReference type="RefSeq" id="XP_068354766.1">
    <property type="nucleotide sequence ID" value="XM_068507966.1"/>
</dbReference>
<proteinExistence type="predicted"/>
<keyword evidence="2" id="KW-1185">Reference proteome</keyword>
<dbReference type="VEuPathDB" id="TrichDB:TRFO_31500"/>
<dbReference type="AlphaFoldDB" id="A0A1J4JVS1"/>
<evidence type="ECO:0000313" key="1">
    <source>
        <dbReference type="EMBL" id="OHT01630.1"/>
    </source>
</evidence>